<evidence type="ECO:0000313" key="2">
    <source>
        <dbReference type="EMBL" id="GFH11523.1"/>
    </source>
</evidence>
<reference evidence="2 3" key="1">
    <citation type="submission" date="2020-02" db="EMBL/GenBank/DDBJ databases">
        <title>Draft genome sequence of Haematococcus lacustris strain NIES-144.</title>
        <authorList>
            <person name="Morimoto D."/>
            <person name="Nakagawa S."/>
            <person name="Yoshida T."/>
            <person name="Sawayama S."/>
        </authorList>
    </citation>
    <scope>NUCLEOTIDE SEQUENCE [LARGE SCALE GENOMIC DNA]</scope>
    <source>
        <strain evidence="2 3">NIES-144</strain>
    </source>
</reference>
<organism evidence="2 3">
    <name type="scientific">Haematococcus lacustris</name>
    <name type="common">Green alga</name>
    <name type="synonym">Haematococcus pluvialis</name>
    <dbReference type="NCBI Taxonomy" id="44745"/>
    <lineage>
        <taxon>Eukaryota</taxon>
        <taxon>Viridiplantae</taxon>
        <taxon>Chlorophyta</taxon>
        <taxon>core chlorophytes</taxon>
        <taxon>Chlorophyceae</taxon>
        <taxon>CS clade</taxon>
        <taxon>Chlamydomonadales</taxon>
        <taxon>Haematococcaceae</taxon>
        <taxon>Haematococcus</taxon>
    </lineage>
</organism>
<comment type="caution">
    <text evidence="2">The sequence shown here is derived from an EMBL/GenBank/DDBJ whole genome shotgun (WGS) entry which is preliminary data.</text>
</comment>
<name>A0A699YN36_HAELA</name>
<dbReference type="EMBL" id="BLLF01000411">
    <property type="protein sequence ID" value="GFH11523.1"/>
    <property type="molecule type" value="Genomic_DNA"/>
</dbReference>
<keyword evidence="3" id="KW-1185">Reference proteome</keyword>
<feature type="region of interest" description="Disordered" evidence="1">
    <location>
        <begin position="95"/>
        <end position="163"/>
    </location>
</feature>
<sequence>MILHTPHLWGLGFQALTGPPSSPGWPLPLTQATPVFRRLTRASFQSAANSAAVMAASRGMGRENNSREAVQGACTQVLMLTGDATADGDLHGLVSQGGQEDAGRDMTPLRRDGDGAGRGLGAGLQQQSPSGVQPGLRSAAPWRPDAGPQCLPHAARPDPGQRAATSLPVAALTGGLPARPLPGAGPGWPNHCATPEPINLPFPLWVLSAHLPSNRPGHLPPPARHLTRCHPCPPGTLEQQQQQGQQWARRQHPWRQHVLHRGSAALAGHAGSAAAGRPLMGPGRRLQGCCGFGMAAAAC</sequence>
<evidence type="ECO:0000256" key="1">
    <source>
        <dbReference type="SAM" id="MobiDB-lite"/>
    </source>
</evidence>
<gene>
    <name evidence="2" type="ORF">HaLaN_07033</name>
</gene>
<accession>A0A699YN36</accession>
<dbReference type="AlphaFoldDB" id="A0A699YN36"/>
<protein>
    <submittedName>
        <fullName evidence="2">Uncharacterized protein</fullName>
    </submittedName>
</protein>
<feature type="compositionally biased region" description="Basic and acidic residues" evidence="1">
    <location>
        <begin position="101"/>
        <end position="115"/>
    </location>
</feature>
<proteinExistence type="predicted"/>
<dbReference type="Proteomes" id="UP000485058">
    <property type="component" value="Unassembled WGS sequence"/>
</dbReference>
<evidence type="ECO:0000313" key="3">
    <source>
        <dbReference type="Proteomes" id="UP000485058"/>
    </source>
</evidence>